<dbReference type="Gene3D" id="3.40.50.410">
    <property type="entry name" value="von Willebrand factor, type A domain"/>
    <property type="match status" value="1"/>
</dbReference>
<dbReference type="Proteomes" id="UP000319627">
    <property type="component" value="Unassembled WGS sequence"/>
</dbReference>
<dbReference type="EMBL" id="VLKG01000006">
    <property type="protein sequence ID" value="TWH64904.1"/>
    <property type="molecule type" value="Genomic_DNA"/>
</dbReference>
<accession>A0A562I2H1</accession>
<dbReference type="AlphaFoldDB" id="A0A562I2H1"/>
<dbReference type="InterPro" id="IPR050768">
    <property type="entry name" value="UPF0353/GerABKA_families"/>
</dbReference>
<organism evidence="3 4">
    <name type="scientific">Azomonas agilis</name>
    <dbReference type="NCBI Taxonomy" id="116849"/>
    <lineage>
        <taxon>Bacteria</taxon>
        <taxon>Pseudomonadati</taxon>
        <taxon>Pseudomonadota</taxon>
        <taxon>Gammaproteobacteria</taxon>
        <taxon>Pseudomonadales</taxon>
        <taxon>Pseudomonadaceae</taxon>
        <taxon>Azomonas</taxon>
    </lineage>
</organism>
<keyword evidence="1" id="KW-0472">Membrane</keyword>
<dbReference type="PANTHER" id="PTHR22550">
    <property type="entry name" value="SPORE GERMINATION PROTEIN"/>
    <property type="match status" value="1"/>
</dbReference>
<evidence type="ECO:0000313" key="3">
    <source>
        <dbReference type="EMBL" id="TWH64904.1"/>
    </source>
</evidence>
<evidence type="ECO:0000259" key="2">
    <source>
        <dbReference type="PROSITE" id="PS50234"/>
    </source>
</evidence>
<dbReference type="RefSeq" id="WP_144571555.1">
    <property type="nucleotide sequence ID" value="NZ_VLKG01000006.1"/>
</dbReference>
<protein>
    <submittedName>
        <fullName evidence="3">Ca-activated chloride channel family protein</fullName>
    </submittedName>
</protein>
<dbReference type="InterPro" id="IPR036465">
    <property type="entry name" value="vWFA_dom_sf"/>
</dbReference>
<keyword evidence="1" id="KW-1133">Transmembrane helix</keyword>
<feature type="transmembrane region" description="Helical" evidence="1">
    <location>
        <begin position="297"/>
        <end position="319"/>
    </location>
</feature>
<reference evidence="3 4" key="1">
    <citation type="submission" date="2019-07" db="EMBL/GenBank/DDBJ databases">
        <title>Genomic Encyclopedia of Type Strains, Phase I: the one thousand microbial genomes (KMG-I) project.</title>
        <authorList>
            <person name="Kyrpides N."/>
        </authorList>
    </citation>
    <scope>NUCLEOTIDE SEQUENCE [LARGE SCALE GENOMIC DNA]</scope>
    <source>
        <strain evidence="3 4">DSM 375</strain>
    </source>
</reference>
<dbReference type="SUPFAM" id="SSF53300">
    <property type="entry name" value="vWA-like"/>
    <property type="match status" value="1"/>
</dbReference>
<dbReference type="Pfam" id="PF00092">
    <property type="entry name" value="VWA"/>
    <property type="match status" value="1"/>
</dbReference>
<name>A0A562I2H1_9GAMM</name>
<gene>
    <name evidence="3" type="ORF">LX59_01845</name>
</gene>
<dbReference type="PANTHER" id="PTHR22550:SF18">
    <property type="entry name" value="VWFA DOMAIN-CONTAINING PROTEIN"/>
    <property type="match status" value="1"/>
</dbReference>
<dbReference type="OrthoDB" id="6206554at2"/>
<comment type="caution">
    <text evidence="3">The sequence shown here is derived from an EMBL/GenBank/DDBJ whole genome shotgun (WGS) entry which is preliminary data.</text>
</comment>
<evidence type="ECO:0000256" key="1">
    <source>
        <dbReference type="SAM" id="Phobius"/>
    </source>
</evidence>
<dbReference type="SMART" id="SM00327">
    <property type="entry name" value="VWA"/>
    <property type="match status" value="1"/>
</dbReference>
<keyword evidence="1" id="KW-0812">Transmembrane</keyword>
<feature type="domain" description="VWFA" evidence="2">
    <location>
        <begin position="94"/>
        <end position="281"/>
    </location>
</feature>
<sequence length="328" mass="37215">MLEFAWPWILCALPLPWILRTLLPAAQERQAALRISFLAELEHISRHNKQRRSSFRYLWRKHLPFILVWTLLVLAAARPQILGEWLPRNTTGRDLLLAVDISGSMDTPDLLWQGESITRLEWVKQLFGDFIESRLGDRIGLILFGSQAYVQAPLTFDHTTLRRWLSEVQVGLAGQNTAIGEAIGLTVKRLREVSEHQRLVILISDGANNAGQVDPIRAARFAAAEQIRIYCINILPPAAPNDESYLDEALLQNIATLTGGQYFSVQSTEDLQDVNALLNQLEPVLKQSLNQRAIQPLYHWPLAIAFLSSMLLAAQYLWLRRIKTSSKI</sequence>
<keyword evidence="4" id="KW-1185">Reference proteome</keyword>
<dbReference type="InterPro" id="IPR002035">
    <property type="entry name" value="VWF_A"/>
</dbReference>
<dbReference type="PROSITE" id="PS50234">
    <property type="entry name" value="VWFA"/>
    <property type="match status" value="1"/>
</dbReference>
<evidence type="ECO:0000313" key="4">
    <source>
        <dbReference type="Proteomes" id="UP000319627"/>
    </source>
</evidence>
<proteinExistence type="predicted"/>